<keyword evidence="2" id="KW-0813">Transport</keyword>
<evidence type="ECO:0000256" key="3">
    <source>
        <dbReference type="ARBA" id="ARBA00022475"/>
    </source>
</evidence>
<feature type="domain" description="ABC transmembrane type-1" evidence="8">
    <location>
        <begin position="55"/>
        <end position="235"/>
    </location>
</feature>
<comment type="caution">
    <text evidence="9">The sequence shown here is derived from an EMBL/GenBank/DDBJ whole genome shotgun (WGS) entry which is preliminary data.</text>
</comment>
<dbReference type="PANTHER" id="PTHR30151">
    <property type="entry name" value="ALKANE SULFONATE ABC TRANSPORTER-RELATED, MEMBRANE SUBUNIT"/>
    <property type="match status" value="1"/>
</dbReference>
<evidence type="ECO:0000256" key="4">
    <source>
        <dbReference type="ARBA" id="ARBA00022692"/>
    </source>
</evidence>
<dbReference type="Pfam" id="PF00528">
    <property type="entry name" value="BPD_transp_1"/>
    <property type="match status" value="1"/>
</dbReference>
<name>A0A644YK24_9ZZZZ</name>
<protein>
    <submittedName>
        <fullName evidence="9">Putative aliphatic sulfonates transport permease protein SsuC</fullName>
    </submittedName>
</protein>
<feature type="transmembrane region" description="Helical" evidence="7">
    <location>
        <begin position="7"/>
        <end position="27"/>
    </location>
</feature>
<evidence type="ECO:0000256" key="1">
    <source>
        <dbReference type="ARBA" id="ARBA00004651"/>
    </source>
</evidence>
<dbReference type="InterPro" id="IPR035906">
    <property type="entry name" value="MetI-like_sf"/>
</dbReference>
<dbReference type="GO" id="GO:0005886">
    <property type="term" value="C:plasma membrane"/>
    <property type="evidence" value="ECO:0007669"/>
    <property type="project" value="UniProtKB-SubCell"/>
</dbReference>
<dbReference type="InterPro" id="IPR000515">
    <property type="entry name" value="MetI-like"/>
</dbReference>
<dbReference type="Gene3D" id="1.10.3720.10">
    <property type="entry name" value="MetI-like"/>
    <property type="match status" value="1"/>
</dbReference>
<evidence type="ECO:0000256" key="7">
    <source>
        <dbReference type="SAM" id="Phobius"/>
    </source>
</evidence>
<evidence type="ECO:0000259" key="8">
    <source>
        <dbReference type="PROSITE" id="PS50928"/>
    </source>
</evidence>
<feature type="transmembrane region" description="Helical" evidence="7">
    <location>
        <begin position="96"/>
        <end position="115"/>
    </location>
</feature>
<evidence type="ECO:0000313" key="9">
    <source>
        <dbReference type="EMBL" id="MPM28241.1"/>
    </source>
</evidence>
<keyword evidence="4 7" id="KW-0812">Transmembrane</keyword>
<dbReference type="GO" id="GO:0055085">
    <property type="term" value="P:transmembrane transport"/>
    <property type="evidence" value="ECO:0007669"/>
    <property type="project" value="InterPro"/>
</dbReference>
<dbReference type="PANTHER" id="PTHR30151:SF25">
    <property type="entry name" value="TAURINE TRANSPORT SYSTEM PERMEASE PROTEIN TAUC"/>
    <property type="match status" value="1"/>
</dbReference>
<proteinExistence type="predicted"/>
<evidence type="ECO:0000256" key="5">
    <source>
        <dbReference type="ARBA" id="ARBA00022989"/>
    </source>
</evidence>
<dbReference type="CDD" id="cd06261">
    <property type="entry name" value="TM_PBP2"/>
    <property type="match status" value="1"/>
</dbReference>
<dbReference type="FunFam" id="1.10.3720.10:FF:000003">
    <property type="entry name" value="Aliphatic sulfonate ABC transporter permease"/>
    <property type="match status" value="1"/>
</dbReference>
<dbReference type="AlphaFoldDB" id="A0A644YK24"/>
<keyword evidence="5 7" id="KW-1133">Transmembrane helix</keyword>
<feature type="transmembrane region" description="Helical" evidence="7">
    <location>
        <begin position="218"/>
        <end position="236"/>
    </location>
</feature>
<dbReference type="GO" id="GO:0010438">
    <property type="term" value="P:cellular response to sulfur starvation"/>
    <property type="evidence" value="ECO:0007669"/>
    <property type="project" value="TreeGrafter"/>
</dbReference>
<dbReference type="SUPFAM" id="SSF161098">
    <property type="entry name" value="MetI-like"/>
    <property type="match status" value="1"/>
</dbReference>
<gene>
    <name evidence="9" type="primary">ssuC_26</name>
    <name evidence="9" type="ORF">SDC9_74760</name>
</gene>
<feature type="transmembrane region" description="Helical" evidence="7">
    <location>
        <begin position="62"/>
        <end position="84"/>
    </location>
</feature>
<feature type="transmembrane region" description="Helical" evidence="7">
    <location>
        <begin position="188"/>
        <end position="206"/>
    </location>
</feature>
<accession>A0A644YK24</accession>
<comment type="subcellular location">
    <subcellularLocation>
        <location evidence="1">Cell membrane</location>
        <topology evidence="1">Multi-pass membrane protein</topology>
    </subcellularLocation>
</comment>
<sequence length="252" mass="28169">MVRLRNIVILPFILASAWFLVTKYELFSPYLLPSPQKTFTVFWQLFLDGTLARHLSISLLRVLGGFFCSCLVALPLGILCGRSARFHDLFWPVLEFLRHVPPLAAIPLIILWFGIDEASKLMVIFLASFFPLFLNTYGGIRNCDAKLLEVGSSLHFTAWQKARYIQLPAAVPSILVGLQLALGYSWRALIGAELIAASSGIGYMILDAEQMSRPDIVLVGIFCIGILGALINRLFLKLTCRLLPWQRKAGDD</sequence>
<dbReference type="PROSITE" id="PS50928">
    <property type="entry name" value="ABC_TM1"/>
    <property type="match status" value="1"/>
</dbReference>
<dbReference type="EMBL" id="VSSQ01005200">
    <property type="protein sequence ID" value="MPM28241.1"/>
    <property type="molecule type" value="Genomic_DNA"/>
</dbReference>
<feature type="transmembrane region" description="Helical" evidence="7">
    <location>
        <begin position="121"/>
        <end position="143"/>
    </location>
</feature>
<evidence type="ECO:0000256" key="2">
    <source>
        <dbReference type="ARBA" id="ARBA00022448"/>
    </source>
</evidence>
<evidence type="ECO:0000256" key="6">
    <source>
        <dbReference type="ARBA" id="ARBA00023136"/>
    </source>
</evidence>
<reference evidence="9" key="1">
    <citation type="submission" date="2019-08" db="EMBL/GenBank/DDBJ databases">
        <authorList>
            <person name="Kucharzyk K."/>
            <person name="Murdoch R.W."/>
            <person name="Higgins S."/>
            <person name="Loffler F."/>
        </authorList>
    </citation>
    <scope>NUCLEOTIDE SEQUENCE</scope>
</reference>
<keyword evidence="3" id="KW-1003">Cell membrane</keyword>
<keyword evidence="6 7" id="KW-0472">Membrane</keyword>
<organism evidence="9">
    <name type="scientific">bioreactor metagenome</name>
    <dbReference type="NCBI Taxonomy" id="1076179"/>
    <lineage>
        <taxon>unclassified sequences</taxon>
        <taxon>metagenomes</taxon>
        <taxon>ecological metagenomes</taxon>
    </lineage>
</organism>